<keyword evidence="3 10" id="KW-0716">Sensory transduction</keyword>
<dbReference type="PANTHER" id="PTHR21137:SF35">
    <property type="entry name" value="ODORANT RECEPTOR 19A-RELATED"/>
    <property type="match status" value="1"/>
</dbReference>
<evidence type="ECO:0000256" key="6">
    <source>
        <dbReference type="ARBA" id="ARBA00022989"/>
    </source>
</evidence>
<evidence type="ECO:0000256" key="10">
    <source>
        <dbReference type="RuleBase" id="RU351113"/>
    </source>
</evidence>
<keyword evidence="9 10" id="KW-0807">Transducer</keyword>
<evidence type="ECO:0000256" key="9">
    <source>
        <dbReference type="ARBA" id="ARBA00023224"/>
    </source>
</evidence>
<keyword evidence="8 10" id="KW-0675">Receptor</keyword>
<name>A0A1Q1NIM1_APOLU</name>
<evidence type="ECO:0000256" key="4">
    <source>
        <dbReference type="ARBA" id="ARBA00022692"/>
    </source>
</evidence>
<gene>
    <name evidence="11" type="primary">OR50</name>
</gene>
<dbReference type="GO" id="GO:0005886">
    <property type="term" value="C:plasma membrane"/>
    <property type="evidence" value="ECO:0007669"/>
    <property type="project" value="UniProtKB-SubCell"/>
</dbReference>
<dbReference type="EMBL" id="KU958227">
    <property type="protein sequence ID" value="AQM56056.1"/>
    <property type="molecule type" value="mRNA"/>
</dbReference>
<evidence type="ECO:0000256" key="7">
    <source>
        <dbReference type="ARBA" id="ARBA00023136"/>
    </source>
</evidence>
<evidence type="ECO:0000256" key="2">
    <source>
        <dbReference type="ARBA" id="ARBA00022475"/>
    </source>
</evidence>
<evidence type="ECO:0000256" key="3">
    <source>
        <dbReference type="ARBA" id="ARBA00022606"/>
    </source>
</evidence>
<feature type="transmembrane region" description="Helical" evidence="10">
    <location>
        <begin position="76"/>
        <end position="96"/>
    </location>
</feature>
<comment type="caution">
    <text evidence="10">Lacks conserved residue(s) required for the propagation of feature annotation.</text>
</comment>
<comment type="similarity">
    <text evidence="10">Belongs to the insect chemoreceptor superfamily. Heteromeric odorant receptor channel (TC 1.A.69) family.</text>
</comment>
<protein>
    <recommendedName>
        <fullName evidence="10">Odorant receptor</fullName>
    </recommendedName>
</protein>
<dbReference type="InterPro" id="IPR004117">
    <property type="entry name" value="7tm6_olfct_rcpt"/>
</dbReference>
<dbReference type="AlphaFoldDB" id="A0A1Q1NIM1"/>
<dbReference type="Pfam" id="PF02949">
    <property type="entry name" value="7tm_6"/>
    <property type="match status" value="1"/>
</dbReference>
<proteinExistence type="evidence at transcript level"/>
<keyword evidence="4 10" id="KW-0812">Transmembrane</keyword>
<keyword evidence="5 10" id="KW-0552">Olfaction</keyword>
<dbReference type="GO" id="GO:0004984">
    <property type="term" value="F:olfactory receptor activity"/>
    <property type="evidence" value="ECO:0007669"/>
    <property type="project" value="InterPro"/>
</dbReference>
<comment type="subcellular location">
    <subcellularLocation>
        <location evidence="1 10">Cell membrane</location>
        <topology evidence="1 10">Multi-pass membrane protein</topology>
    </subcellularLocation>
</comment>
<feature type="transmembrane region" description="Helical" evidence="10">
    <location>
        <begin position="287"/>
        <end position="306"/>
    </location>
</feature>
<dbReference type="PANTHER" id="PTHR21137">
    <property type="entry name" value="ODORANT RECEPTOR"/>
    <property type="match status" value="1"/>
</dbReference>
<feature type="transmembrane region" description="Helical" evidence="10">
    <location>
        <begin position="318"/>
        <end position="335"/>
    </location>
</feature>
<sequence length="413" mass="48364">MGEKPYTMDKNGEMEIDWLTQEDKNHINFFDQFHCWSGMWRSKKSIQWTYFWLSQMIAFSLVYFYSFYFLLSELELLAHLIHHMMVAADDIMYIYLLNIHRIRVETIHDYASKTYNYDSGIVREKHKKLMTEQLKLYPKMSKFIFLTTVATAMSLEVNYLLEATYLKSYVTMYPMYLPIDLNHPVTYTIVVFLQHLQVFISMILCGGLMSILFVVWSHLKVELDTLTFAITHVDELVEEKLRHFSYTNPADKEKAKAEFYNGFCYHFARHHAAIKRYFGAFQISCKVTMTFVLISGLICFACVGITSVTENIGIKLKFFVVMVIQTLIIYSWSWVGQDISDKNAALQNIIGGTHWWKMPKTCHSTLKLMLVGTSRPMLLYTLIGQPNNIDSFMDMTASSYKIFNMVYQVKFSS</sequence>
<evidence type="ECO:0000256" key="1">
    <source>
        <dbReference type="ARBA" id="ARBA00004651"/>
    </source>
</evidence>
<dbReference type="GO" id="GO:0005549">
    <property type="term" value="F:odorant binding"/>
    <property type="evidence" value="ECO:0007669"/>
    <property type="project" value="InterPro"/>
</dbReference>
<keyword evidence="2" id="KW-1003">Cell membrane</keyword>
<reference evidence="11" key="1">
    <citation type="journal article" date="2016" name="Sci. Rep.">
        <title>Identification and expression analysis of an olfactory receptor gene family in green plant bug Apolygus lucorum (Meyer-Dur).</title>
        <authorList>
            <person name="An X.K."/>
            <person name="Sun L."/>
            <person name="Liu H.W."/>
            <person name="Liu D.F."/>
            <person name="Ding Y.X."/>
            <person name="Li L.M."/>
            <person name="Zhang Y.J."/>
            <person name="Guo Y.Y."/>
        </authorList>
    </citation>
    <scope>NUCLEOTIDE SEQUENCE</scope>
</reference>
<keyword evidence="7 10" id="KW-0472">Membrane</keyword>
<dbReference type="GO" id="GO:0007165">
    <property type="term" value="P:signal transduction"/>
    <property type="evidence" value="ECO:0007669"/>
    <property type="project" value="UniProtKB-KW"/>
</dbReference>
<feature type="transmembrane region" description="Helical" evidence="10">
    <location>
        <begin position="198"/>
        <end position="219"/>
    </location>
</feature>
<evidence type="ECO:0000256" key="5">
    <source>
        <dbReference type="ARBA" id="ARBA00022725"/>
    </source>
</evidence>
<feature type="transmembrane region" description="Helical" evidence="10">
    <location>
        <begin position="143"/>
        <end position="161"/>
    </location>
</feature>
<organism evidence="11">
    <name type="scientific">Apolygus lucorum</name>
    <name type="common">Small green plant bug</name>
    <name type="synonym">Lygocoris lucorum</name>
    <dbReference type="NCBI Taxonomy" id="248454"/>
    <lineage>
        <taxon>Eukaryota</taxon>
        <taxon>Metazoa</taxon>
        <taxon>Ecdysozoa</taxon>
        <taxon>Arthropoda</taxon>
        <taxon>Hexapoda</taxon>
        <taxon>Insecta</taxon>
        <taxon>Pterygota</taxon>
        <taxon>Neoptera</taxon>
        <taxon>Paraneoptera</taxon>
        <taxon>Hemiptera</taxon>
        <taxon>Heteroptera</taxon>
        <taxon>Panheteroptera</taxon>
        <taxon>Cimicomorpha</taxon>
        <taxon>Miridae</taxon>
        <taxon>Mirini</taxon>
        <taxon>Apolygus</taxon>
    </lineage>
</organism>
<evidence type="ECO:0000256" key="8">
    <source>
        <dbReference type="ARBA" id="ARBA00023170"/>
    </source>
</evidence>
<feature type="transmembrane region" description="Helical" evidence="10">
    <location>
        <begin position="49"/>
        <end position="70"/>
    </location>
</feature>
<keyword evidence="6 10" id="KW-1133">Transmembrane helix</keyword>
<accession>A0A1Q1NIM1</accession>
<reference evidence="11" key="2">
    <citation type="submission" date="2016-03" db="EMBL/GenBank/DDBJ databases">
        <authorList>
            <person name="Ploux O."/>
        </authorList>
    </citation>
    <scope>NUCLEOTIDE SEQUENCE</scope>
</reference>
<evidence type="ECO:0000313" key="11">
    <source>
        <dbReference type="EMBL" id="AQM56056.1"/>
    </source>
</evidence>